<dbReference type="SUPFAM" id="SSF56112">
    <property type="entry name" value="Protein kinase-like (PK-like)"/>
    <property type="match status" value="1"/>
</dbReference>
<dbReference type="InterPro" id="IPR027417">
    <property type="entry name" value="P-loop_NTPase"/>
</dbReference>
<name>A0ABR9CRL7_9HYPH</name>
<evidence type="ECO:0000313" key="2">
    <source>
        <dbReference type="EMBL" id="MBD8892901.1"/>
    </source>
</evidence>
<dbReference type="EMBL" id="JACYXI010000010">
    <property type="protein sequence ID" value="MBD8892901.1"/>
    <property type="molecule type" value="Genomic_DNA"/>
</dbReference>
<dbReference type="Gene3D" id="3.90.1200.10">
    <property type="match status" value="1"/>
</dbReference>
<evidence type="ECO:0000259" key="1">
    <source>
        <dbReference type="Pfam" id="PF01636"/>
    </source>
</evidence>
<dbReference type="RefSeq" id="WP_192149032.1">
    <property type="nucleotide sequence ID" value="NZ_JACYXI010000010.1"/>
</dbReference>
<dbReference type="SUPFAM" id="SSF52540">
    <property type="entry name" value="P-loop containing nucleoside triphosphate hydrolases"/>
    <property type="match status" value="1"/>
</dbReference>
<dbReference type="Pfam" id="PF13671">
    <property type="entry name" value="AAA_33"/>
    <property type="match status" value="1"/>
</dbReference>
<dbReference type="Pfam" id="PF01636">
    <property type="entry name" value="APH"/>
    <property type="match status" value="1"/>
</dbReference>
<feature type="domain" description="Aminoglycoside phosphotransferase" evidence="1">
    <location>
        <begin position="122"/>
        <end position="277"/>
    </location>
</feature>
<comment type="caution">
    <text evidence="2">The sequence shown here is derived from an EMBL/GenBank/DDBJ whole genome shotgun (WGS) entry which is preliminary data.</text>
</comment>
<keyword evidence="3" id="KW-1185">Reference proteome</keyword>
<protein>
    <submittedName>
        <fullName evidence="2">AAA family ATPase</fullName>
    </submittedName>
</protein>
<dbReference type="Gene3D" id="3.40.50.300">
    <property type="entry name" value="P-loop containing nucleotide triphosphate hydrolases"/>
    <property type="match status" value="1"/>
</dbReference>
<evidence type="ECO:0000313" key="3">
    <source>
        <dbReference type="Proteomes" id="UP000632063"/>
    </source>
</evidence>
<sequence length="524" mass="56911">MTGPSGQDEVFAFLGSLTEAAGAPLRIDTHANAVFLGGTRAYKVKRAVKFPFLDYSTLALREEACKREISYNSRYAPDIYLEAMPITRETSGRLALNGTGAPEEWTVVMNRFDDSQQLDLLASAAPLSQDLCDKLARMMVEAHKSAPVLSEKASSFLAELQSYTEQNEAAWAEHPELFPPAQASRLTAISRNWLERAGDLILKRGAAGLVRLCHGDAHARNIALIGKKPVLFDAIEFSDAIATTDVLYDLAFLLMDLCTRNQKAAANRIFNRYLDQARSADLDGPNLPEGLAALPFYLSMRAAIRAKIAASAAANQQDDALRESQQADARSYFAHALAFLDPDMPELLGIGGLSGTGKSRLAYGLAPELGRAPGARILRTDVERKARFGLEETEKAPAEAYTQEASDAVYSALDHRARTLLASGHSVIFDAVLSKPAEREKLQSIAAACEAKFTGLWLEAGDHILKDRVSQRKGDASDATPEVIDKQKTYDIGDLGGWIRIDASGTPEQTRALAEQALSSQTPK</sequence>
<accession>A0ABR9CRL7</accession>
<dbReference type="InterPro" id="IPR052732">
    <property type="entry name" value="Cell-binding_unc_protein"/>
</dbReference>
<dbReference type="InterPro" id="IPR002575">
    <property type="entry name" value="Aminoglycoside_PTrfase"/>
</dbReference>
<gene>
    <name evidence="2" type="ORF">IG616_15275</name>
</gene>
<dbReference type="InterPro" id="IPR011009">
    <property type="entry name" value="Kinase-like_dom_sf"/>
</dbReference>
<reference evidence="2 3" key="2">
    <citation type="journal article" date="2021" name="Int. J. Syst. Evol. Microbiol.">
        <title>Roseibium litorale sp. nov., isolated from a tidal flat sediment and proposal for the reclassification of Labrenzia polysiphoniae as Roseibium polysiphoniae comb. nov.</title>
        <authorList>
            <person name="Liu Y."/>
            <person name="Pei T."/>
            <person name="Du J."/>
            <person name="Chao M."/>
            <person name="Deng M.R."/>
            <person name="Zhu H."/>
        </authorList>
    </citation>
    <scope>NUCLEOTIDE SEQUENCE [LARGE SCALE GENOMIC DNA]</scope>
    <source>
        <strain evidence="2 3">4C16A</strain>
    </source>
</reference>
<proteinExistence type="predicted"/>
<organism evidence="2 3">
    <name type="scientific">Roseibium litorale</name>
    <dbReference type="NCBI Taxonomy" id="2803841"/>
    <lineage>
        <taxon>Bacteria</taxon>
        <taxon>Pseudomonadati</taxon>
        <taxon>Pseudomonadota</taxon>
        <taxon>Alphaproteobacteria</taxon>
        <taxon>Hyphomicrobiales</taxon>
        <taxon>Stappiaceae</taxon>
        <taxon>Roseibium</taxon>
    </lineage>
</organism>
<reference evidence="3" key="1">
    <citation type="submission" date="2020-09" db="EMBL/GenBank/DDBJ databases">
        <title>The genome sequence of strain Labrenzia suaedae 4C16A.</title>
        <authorList>
            <person name="Liu Y."/>
        </authorList>
    </citation>
    <scope>NUCLEOTIDE SEQUENCE [LARGE SCALE GENOMIC DNA]</scope>
    <source>
        <strain evidence="3">4C16A</strain>
    </source>
</reference>
<dbReference type="PANTHER" id="PTHR43883:SF1">
    <property type="entry name" value="GLUCONOKINASE"/>
    <property type="match status" value="1"/>
</dbReference>
<dbReference type="Proteomes" id="UP000632063">
    <property type="component" value="Unassembled WGS sequence"/>
</dbReference>
<dbReference type="PANTHER" id="PTHR43883">
    <property type="entry name" value="SLR0207 PROTEIN"/>
    <property type="match status" value="1"/>
</dbReference>